<keyword evidence="1" id="KW-0472">Membrane</keyword>
<keyword evidence="1" id="KW-0812">Transmembrane</keyword>
<dbReference type="VEuPathDB" id="VectorBase:GBRI042687"/>
<dbReference type="Proteomes" id="UP000091820">
    <property type="component" value="Unassembled WGS sequence"/>
</dbReference>
<keyword evidence="3" id="KW-1185">Reference proteome</keyword>
<name>A0A1A9X388_9MUSC</name>
<feature type="transmembrane region" description="Helical" evidence="1">
    <location>
        <begin position="108"/>
        <end position="126"/>
    </location>
</feature>
<dbReference type="EnsemblMetazoa" id="GBRI042687-RA">
    <property type="protein sequence ID" value="GBRI042687-PA"/>
    <property type="gene ID" value="GBRI042687"/>
</dbReference>
<dbReference type="AlphaFoldDB" id="A0A1A9X388"/>
<proteinExistence type="predicted"/>
<protein>
    <submittedName>
        <fullName evidence="2">Uncharacterized protein</fullName>
    </submittedName>
</protein>
<keyword evidence="1" id="KW-1133">Transmembrane helix</keyword>
<evidence type="ECO:0000313" key="3">
    <source>
        <dbReference type="Proteomes" id="UP000091820"/>
    </source>
</evidence>
<sequence length="284" mass="32724">MYFVSMEEVCKELSLEMRPKCLDWLRQAADHCKKLLVESPHFNVWKFIKSLFISLPENDPVTAHATRIDRNGCRSLLQAVATNFIKIQDQYAADKKANMVLRRIIKSWFGFIILVAIMLIVFYINGKIKKRVKKDSLTERLYCSQDRTLLSTKQILYKDECQTRIEKFLSPGGGPIKVLIMRSKLELLEMITNNNMQANKSKTEIKRKLLNFLGENVRKAHSFIIFDDKDDPPSLSLIPIMAKNSQQTAVASSKRISLNKPLVSSSKSSIPVYIKRKRPTTRNK</sequence>
<reference evidence="2" key="2">
    <citation type="submission" date="2020-05" db="UniProtKB">
        <authorList>
            <consortium name="EnsemblMetazoa"/>
        </authorList>
    </citation>
    <scope>IDENTIFICATION</scope>
    <source>
        <strain evidence="2">IAEA</strain>
    </source>
</reference>
<organism evidence="2 3">
    <name type="scientific">Glossina brevipalpis</name>
    <dbReference type="NCBI Taxonomy" id="37001"/>
    <lineage>
        <taxon>Eukaryota</taxon>
        <taxon>Metazoa</taxon>
        <taxon>Ecdysozoa</taxon>
        <taxon>Arthropoda</taxon>
        <taxon>Hexapoda</taxon>
        <taxon>Insecta</taxon>
        <taxon>Pterygota</taxon>
        <taxon>Neoptera</taxon>
        <taxon>Endopterygota</taxon>
        <taxon>Diptera</taxon>
        <taxon>Brachycera</taxon>
        <taxon>Muscomorpha</taxon>
        <taxon>Hippoboscoidea</taxon>
        <taxon>Glossinidae</taxon>
        <taxon>Glossina</taxon>
    </lineage>
</organism>
<evidence type="ECO:0000313" key="2">
    <source>
        <dbReference type="EnsemblMetazoa" id="GBRI042687-PA"/>
    </source>
</evidence>
<accession>A0A1A9X388</accession>
<evidence type="ECO:0000256" key="1">
    <source>
        <dbReference type="SAM" id="Phobius"/>
    </source>
</evidence>
<reference evidence="3" key="1">
    <citation type="submission" date="2014-03" db="EMBL/GenBank/DDBJ databases">
        <authorList>
            <person name="Aksoy S."/>
            <person name="Warren W."/>
            <person name="Wilson R.K."/>
        </authorList>
    </citation>
    <scope>NUCLEOTIDE SEQUENCE [LARGE SCALE GENOMIC DNA]</scope>
    <source>
        <strain evidence="3">IAEA</strain>
    </source>
</reference>